<keyword evidence="1" id="KW-0175">Coiled coil</keyword>
<gene>
    <name evidence="3" type="ORF">HINF_LOCUS21576</name>
    <name evidence="2" type="ORF">HINF_LOCUS53754</name>
</gene>
<evidence type="ECO:0000313" key="2">
    <source>
        <dbReference type="EMBL" id="CAI9966109.1"/>
    </source>
</evidence>
<protein>
    <submittedName>
        <fullName evidence="3">Hypothetical_protein</fullName>
    </submittedName>
</protein>
<reference evidence="2" key="1">
    <citation type="submission" date="2023-06" db="EMBL/GenBank/DDBJ databases">
        <authorList>
            <person name="Kurt Z."/>
        </authorList>
    </citation>
    <scope>NUCLEOTIDE SEQUENCE</scope>
</reference>
<proteinExistence type="predicted"/>
<feature type="coiled-coil region" evidence="1">
    <location>
        <begin position="8"/>
        <end position="35"/>
    </location>
</feature>
<evidence type="ECO:0000313" key="3">
    <source>
        <dbReference type="EMBL" id="CAL6009385.1"/>
    </source>
</evidence>
<comment type="caution">
    <text evidence="2">The sequence shown here is derived from an EMBL/GenBank/DDBJ whole genome shotgun (WGS) entry which is preliminary data.</text>
</comment>
<evidence type="ECO:0000313" key="4">
    <source>
        <dbReference type="Proteomes" id="UP001642409"/>
    </source>
</evidence>
<keyword evidence="4" id="KW-1185">Reference proteome</keyword>
<name>A0AA86R586_9EUKA</name>
<evidence type="ECO:0000256" key="1">
    <source>
        <dbReference type="SAM" id="Coils"/>
    </source>
</evidence>
<dbReference type="Proteomes" id="UP001642409">
    <property type="component" value="Unassembled WGS sequence"/>
</dbReference>
<dbReference type="EMBL" id="CAXDID020000059">
    <property type="protein sequence ID" value="CAL6009385.1"/>
    <property type="molecule type" value="Genomic_DNA"/>
</dbReference>
<accession>A0AA86R586</accession>
<dbReference type="AlphaFoldDB" id="A0AA86R586"/>
<sequence length="107" mass="12552">MELYSSFSEKSERSISSIENKLNNASRKIKNSQDIKRQLSSIKISTNKFVPAEFLNEEGEIKSIDAAFRYQFPDIKFEDVDEDVELQCQKQHKYEDYTLSFTDLPEE</sequence>
<organism evidence="2">
    <name type="scientific">Hexamita inflata</name>
    <dbReference type="NCBI Taxonomy" id="28002"/>
    <lineage>
        <taxon>Eukaryota</taxon>
        <taxon>Metamonada</taxon>
        <taxon>Diplomonadida</taxon>
        <taxon>Hexamitidae</taxon>
        <taxon>Hexamitinae</taxon>
        <taxon>Hexamita</taxon>
    </lineage>
</organism>
<reference evidence="3 4" key="2">
    <citation type="submission" date="2024-07" db="EMBL/GenBank/DDBJ databases">
        <authorList>
            <person name="Akdeniz Z."/>
        </authorList>
    </citation>
    <scope>NUCLEOTIDE SEQUENCE [LARGE SCALE GENOMIC DNA]</scope>
</reference>
<dbReference type="EMBL" id="CATOUU010000998">
    <property type="protein sequence ID" value="CAI9966109.1"/>
    <property type="molecule type" value="Genomic_DNA"/>
</dbReference>